<evidence type="ECO:0000256" key="10">
    <source>
        <dbReference type="SAM" id="MobiDB-lite"/>
    </source>
</evidence>
<protein>
    <submittedName>
        <fullName evidence="13">FdhF/YdeP family oxidoreductase</fullName>
    </submittedName>
</protein>
<dbReference type="InterPro" id="IPR050123">
    <property type="entry name" value="Prok_molybdopt-oxidoreductase"/>
</dbReference>
<evidence type="ECO:0000256" key="9">
    <source>
        <dbReference type="ARBA" id="ARBA00023014"/>
    </source>
</evidence>
<dbReference type="InterPro" id="IPR010046">
    <property type="entry name" value="Mopterin_OxRdtse_a_bac"/>
</dbReference>
<keyword evidence="6" id="KW-0479">Metal-binding</keyword>
<dbReference type="PANTHER" id="PTHR43105">
    <property type="entry name" value="RESPIRATORY NITRATE REDUCTASE"/>
    <property type="match status" value="1"/>
</dbReference>
<feature type="domain" description="Molybdopterin oxidoreductase" evidence="11">
    <location>
        <begin position="128"/>
        <end position="503"/>
    </location>
</feature>
<dbReference type="InterPro" id="IPR006656">
    <property type="entry name" value="Mopterin_OxRdtase"/>
</dbReference>
<dbReference type="InterPro" id="IPR009010">
    <property type="entry name" value="Asp_de-COase-like_dom_sf"/>
</dbReference>
<feature type="region of interest" description="Disordered" evidence="10">
    <location>
        <begin position="1"/>
        <end position="23"/>
    </location>
</feature>
<comment type="cofactor">
    <cofactor evidence="1">
        <name>Mo-bis(molybdopterin guanine dinucleotide)</name>
        <dbReference type="ChEBI" id="CHEBI:60539"/>
    </cofactor>
</comment>
<proteinExistence type="inferred from homology"/>
<dbReference type="InterPro" id="IPR041953">
    <property type="entry name" value="YdeP_MopB"/>
</dbReference>
<keyword evidence="5" id="KW-0500">Molybdenum</keyword>
<dbReference type="Pfam" id="PF01568">
    <property type="entry name" value="Molydop_binding"/>
    <property type="match status" value="1"/>
</dbReference>
<dbReference type="EMBL" id="JBHUOK010000029">
    <property type="protein sequence ID" value="MFD2789574.1"/>
    <property type="molecule type" value="Genomic_DNA"/>
</dbReference>
<keyword evidence="7" id="KW-0560">Oxidoreductase</keyword>
<gene>
    <name evidence="13" type="ORF">ACFS1K_07370</name>
</gene>
<accession>A0ABW5VEM8</accession>
<dbReference type="NCBIfam" id="TIGR01701">
    <property type="entry name" value="Fdhalpha-like"/>
    <property type="match status" value="1"/>
</dbReference>
<dbReference type="SUPFAM" id="SSF53706">
    <property type="entry name" value="Formate dehydrogenase/DMSO reductase, domains 1-3"/>
    <property type="match status" value="1"/>
</dbReference>
<dbReference type="PIRSF" id="PIRSF000144">
    <property type="entry name" value="CbbBc"/>
    <property type="match status" value="1"/>
</dbReference>
<dbReference type="Proteomes" id="UP001597532">
    <property type="component" value="Unassembled WGS sequence"/>
</dbReference>
<evidence type="ECO:0000256" key="6">
    <source>
        <dbReference type="ARBA" id="ARBA00022723"/>
    </source>
</evidence>
<evidence type="ECO:0000259" key="12">
    <source>
        <dbReference type="Pfam" id="PF01568"/>
    </source>
</evidence>
<dbReference type="SUPFAM" id="SSF50692">
    <property type="entry name" value="ADC-like"/>
    <property type="match status" value="1"/>
</dbReference>
<dbReference type="CDD" id="cd02767">
    <property type="entry name" value="MopB_ydeP"/>
    <property type="match status" value="1"/>
</dbReference>
<comment type="cofactor">
    <cofactor evidence="2">
        <name>[4Fe-4S] cluster</name>
        <dbReference type="ChEBI" id="CHEBI:49883"/>
    </cofactor>
</comment>
<sequence length="776" mass="85883">MTKKTKDISPNPEPPEKLTGLRTGTPKKVAAGIPAVISSAKHVFGEMGIGRGLKALANLNQKTGFDCPGCAWPDPDDDRSTLAEYCENGAKAIAEEATTKKLDATFFKNNSVSYLASLSDYEIGKKGRLAQPMFLPEGADYYEEISWEEAFGKIADHLNTLEHPNDAIFYTSGRTSNEAAFLYQLFVREYGTNNMPDCSNMCHESSGVALTDTLGIGKGSVKLEDFYETDLVLILGQNPGTNHPRMLSALQKAKKNGASIISVNPLLETGLLNFSNPQQLKGALGISTSLTDLYLQVKINGDMALLQALAKLLLDKEDKGPGSVLDHKFIQEKTEGIENYLTHIRSLEMENLILQCGISIDELEKAAEIIATKRKMIVCWAMGLTQHKNSVNTIKEIVNLLLLKGSIGKPGAGTCPVRGHSNVQGDRTMGIYEKPPKYLLDNLEKEFHFSPPRKNGYDTVESIKAMHQGKAKVFFAMGGNFLSATPDTLYTAKALQNCDLTVQVSTKLNRSHLIHGKEAIILPCLGRTDKDIQNGELQFVSVENSMGIVHSSKGSLTPVSTQLLSEPAIVCGLAKATLTNSKVDWDKYLLHYDHIRNSIEACIPGFDNYNQQLRQPSGFYLPNCARDNTYDTPTGKANFSISHSEYIPLNEKELLMMTIRSHDQFNTTIYGLNDRYRGIYNERRVLLMNAKDIEKRNLKNKQLVDLYNYHNGTERVAKKFIVLAYNIPEKCCATYFPEANVLVPLGSTADHSNTPTSKSVVIELKAHKSIENKLQR</sequence>
<keyword evidence="14" id="KW-1185">Reference proteome</keyword>
<keyword evidence="4" id="KW-0004">4Fe-4S</keyword>
<dbReference type="InterPro" id="IPR006657">
    <property type="entry name" value="MoPterin_dinucl-bd_dom"/>
</dbReference>
<dbReference type="CDD" id="cd02787">
    <property type="entry name" value="MopB_CT_ydeP"/>
    <property type="match status" value="1"/>
</dbReference>
<evidence type="ECO:0000256" key="5">
    <source>
        <dbReference type="ARBA" id="ARBA00022505"/>
    </source>
</evidence>
<evidence type="ECO:0000256" key="1">
    <source>
        <dbReference type="ARBA" id="ARBA00001942"/>
    </source>
</evidence>
<evidence type="ECO:0000256" key="7">
    <source>
        <dbReference type="ARBA" id="ARBA00023002"/>
    </source>
</evidence>
<keyword evidence="9" id="KW-0411">Iron-sulfur</keyword>
<dbReference type="PANTHER" id="PTHR43105:SF4">
    <property type="entry name" value="PROTEIN YDEP"/>
    <property type="match status" value="1"/>
</dbReference>
<name>A0ABW5VEM8_9FLAO</name>
<comment type="similarity">
    <text evidence="3">Belongs to the prokaryotic molybdopterin-containing oxidoreductase family.</text>
</comment>
<comment type="caution">
    <text evidence="13">The sequence shown here is derived from an EMBL/GenBank/DDBJ whole genome shotgun (WGS) entry which is preliminary data.</text>
</comment>
<dbReference type="Gene3D" id="3.40.50.740">
    <property type="match status" value="1"/>
</dbReference>
<evidence type="ECO:0000256" key="3">
    <source>
        <dbReference type="ARBA" id="ARBA00010312"/>
    </source>
</evidence>
<dbReference type="InterPro" id="IPR037951">
    <property type="entry name" value="MopB_CT_YdeP"/>
</dbReference>
<evidence type="ECO:0000313" key="14">
    <source>
        <dbReference type="Proteomes" id="UP001597532"/>
    </source>
</evidence>
<dbReference type="Gene3D" id="3.40.228.10">
    <property type="entry name" value="Dimethylsulfoxide Reductase, domain 2"/>
    <property type="match status" value="1"/>
</dbReference>
<evidence type="ECO:0000256" key="8">
    <source>
        <dbReference type="ARBA" id="ARBA00023004"/>
    </source>
</evidence>
<evidence type="ECO:0000313" key="13">
    <source>
        <dbReference type="EMBL" id="MFD2789574.1"/>
    </source>
</evidence>
<evidence type="ECO:0000259" key="11">
    <source>
        <dbReference type="Pfam" id="PF00384"/>
    </source>
</evidence>
<dbReference type="Pfam" id="PF00384">
    <property type="entry name" value="Molybdopterin"/>
    <property type="match status" value="1"/>
</dbReference>
<keyword evidence="8" id="KW-0408">Iron</keyword>
<dbReference type="RefSeq" id="WP_251809350.1">
    <property type="nucleotide sequence ID" value="NZ_CP166679.1"/>
</dbReference>
<reference evidence="14" key="1">
    <citation type="journal article" date="2019" name="Int. J. Syst. Evol. Microbiol.">
        <title>The Global Catalogue of Microorganisms (GCM) 10K type strain sequencing project: providing services to taxonomists for standard genome sequencing and annotation.</title>
        <authorList>
            <consortium name="The Broad Institute Genomics Platform"/>
            <consortium name="The Broad Institute Genome Sequencing Center for Infectious Disease"/>
            <person name="Wu L."/>
            <person name="Ma J."/>
        </authorList>
    </citation>
    <scope>NUCLEOTIDE SEQUENCE [LARGE SCALE GENOMIC DNA]</scope>
    <source>
        <strain evidence="14">KCTC 52924</strain>
    </source>
</reference>
<organism evidence="13 14">
    <name type="scientific">Arenibacter antarcticus</name>
    <dbReference type="NCBI Taxonomy" id="2040469"/>
    <lineage>
        <taxon>Bacteria</taxon>
        <taxon>Pseudomonadati</taxon>
        <taxon>Bacteroidota</taxon>
        <taxon>Flavobacteriia</taxon>
        <taxon>Flavobacteriales</taxon>
        <taxon>Flavobacteriaceae</taxon>
        <taxon>Arenibacter</taxon>
    </lineage>
</organism>
<feature type="domain" description="Molybdopterin dinucleotide-binding" evidence="12">
    <location>
        <begin position="654"/>
        <end position="760"/>
    </location>
</feature>
<evidence type="ECO:0000256" key="2">
    <source>
        <dbReference type="ARBA" id="ARBA00001966"/>
    </source>
</evidence>
<evidence type="ECO:0000256" key="4">
    <source>
        <dbReference type="ARBA" id="ARBA00022485"/>
    </source>
</evidence>